<protein>
    <submittedName>
        <fullName evidence="1">Uncharacterized protein</fullName>
    </submittedName>
</protein>
<keyword evidence="2" id="KW-1185">Reference proteome</keyword>
<accession>A0ACB8TQM0</accession>
<dbReference type="Proteomes" id="UP001055072">
    <property type="component" value="Unassembled WGS sequence"/>
</dbReference>
<evidence type="ECO:0000313" key="2">
    <source>
        <dbReference type="Proteomes" id="UP001055072"/>
    </source>
</evidence>
<proteinExistence type="predicted"/>
<sequence>MTLVVEGVVGSEEASAADAVVGLVIKVEGSTTMVRTDSAHRMATAVQEDTVLLVVGMVEVLEVLAVLVDMDLLVVGTAEEAAFAEASNVKMALLGMMIASSNVLGISFVLLSSFTATPFF</sequence>
<evidence type="ECO:0000313" key="1">
    <source>
        <dbReference type="EMBL" id="KAI0084099.1"/>
    </source>
</evidence>
<name>A0ACB8TQM0_9APHY</name>
<organism evidence="1 2">
    <name type="scientific">Irpex rosettiformis</name>
    <dbReference type="NCBI Taxonomy" id="378272"/>
    <lineage>
        <taxon>Eukaryota</taxon>
        <taxon>Fungi</taxon>
        <taxon>Dikarya</taxon>
        <taxon>Basidiomycota</taxon>
        <taxon>Agaricomycotina</taxon>
        <taxon>Agaricomycetes</taxon>
        <taxon>Polyporales</taxon>
        <taxon>Irpicaceae</taxon>
        <taxon>Irpex</taxon>
    </lineage>
</organism>
<comment type="caution">
    <text evidence="1">The sequence shown here is derived from an EMBL/GenBank/DDBJ whole genome shotgun (WGS) entry which is preliminary data.</text>
</comment>
<gene>
    <name evidence="1" type="ORF">BDY19DRAFT_973795</name>
</gene>
<dbReference type="EMBL" id="MU274947">
    <property type="protein sequence ID" value="KAI0084099.1"/>
    <property type="molecule type" value="Genomic_DNA"/>
</dbReference>
<reference evidence="1" key="1">
    <citation type="journal article" date="2021" name="Environ. Microbiol.">
        <title>Gene family expansions and transcriptome signatures uncover fungal adaptations to wood decay.</title>
        <authorList>
            <person name="Hage H."/>
            <person name="Miyauchi S."/>
            <person name="Viragh M."/>
            <person name="Drula E."/>
            <person name="Min B."/>
            <person name="Chaduli D."/>
            <person name="Navarro D."/>
            <person name="Favel A."/>
            <person name="Norest M."/>
            <person name="Lesage-Meessen L."/>
            <person name="Balint B."/>
            <person name="Merenyi Z."/>
            <person name="de Eugenio L."/>
            <person name="Morin E."/>
            <person name="Martinez A.T."/>
            <person name="Baldrian P."/>
            <person name="Stursova M."/>
            <person name="Martinez M.J."/>
            <person name="Novotny C."/>
            <person name="Magnuson J.K."/>
            <person name="Spatafora J.W."/>
            <person name="Maurice S."/>
            <person name="Pangilinan J."/>
            <person name="Andreopoulos W."/>
            <person name="LaButti K."/>
            <person name="Hundley H."/>
            <person name="Na H."/>
            <person name="Kuo A."/>
            <person name="Barry K."/>
            <person name="Lipzen A."/>
            <person name="Henrissat B."/>
            <person name="Riley R."/>
            <person name="Ahrendt S."/>
            <person name="Nagy L.G."/>
            <person name="Grigoriev I.V."/>
            <person name="Martin F."/>
            <person name="Rosso M.N."/>
        </authorList>
    </citation>
    <scope>NUCLEOTIDE SEQUENCE</scope>
    <source>
        <strain evidence="1">CBS 384.51</strain>
    </source>
</reference>